<evidence type="ECO:0000256" key="7">
    <source>
        <dbReference type="SAM" id="Phobius"/>
    </source>
</evidence>
<sequence length="208" mass="21909">MSLHLFIAFWAVSALFIITPGADWAYAISAGLRGRAIVPAIVGLLSGHLLATIVVAIGTGALIASMHSAMAALTVAGAGYLLWLGMGMLRNPSVPAVAADAEHSSGWQWALRGLCVSGLNPKVFLLFLALLPQFTDPQGSWPLPVQMAALGLLHIVSCSVVYLLVGYGSRAILQTRPNAARLVSRASGVLMIVIALILITEQLIRITY</sequence>
<organism evidence="8 9">
    <name type="scientific">Pantoea coffeiphila</name>
    <dbReference type="NCBI Taxonomy" id="1465635"/>
    <lineage>
        <taxon>Bacteria</taxon>
        <taxon>Pseudomonadati</taxon>
        <taxon>Pseudomonadota</taxon>
        <taxon>Gammaproteobacteria</taxon>
        <taxon>Enterobacterales</taxon>
        <taxon>Erwiniaceae</taxon>
        <taxon>Pantoea</taxon>
    </lineage>
</organism>
<dbReference type="GO" id="GO:0005886">
    <property type="term" value="C:plasma membrane"/>
    <property type="evidence" value="ECO:0007669"/>
    <property type="project" value="UniProtKB-SubCell"/>
</dbReference>
<reference evidence="8 9" key="1">
    <citation type="submission" date="2017-10" db="EMBL/GenBank/DDBJ databases">
        <title>Draft genome of two endophytic bacteria isolated from 'guarana' Paullinia cupana (Mart.) Ducke.</title>
        <authorList>
            <person name="Siqueira K.A."/>
            <person name="Liotti R.G."/>
            <person name="Mendes T.A."/>
            <person name="Soares M.A."/>
        </authorList>
    </citation>
    <scope>NUCLEOTIDE SEQUENCE [LARGE SCALE GENOMIC DNA]</scope>
    <source>
        <strain evidence="8 9">342</strain>
    </source>
</reference>
<evidence type="ECO:0000256" key="3">
    <source>
        <dbReference type="ARBA" id="ARBA00022692"/>
    </source>
</evidence>
<evidence type="ECO:0000256" key="6">
    <source>
        <dbReference type="ARBA" id="ARBA00023136"/>
    </source>
</evidence>
<dbReference type="RefSeq" id="WP_105591595.1">
    <property type="nucleotide sequence ID" value="NZ_PDET01000002.1"/>
</dbReference>
<protein>
    <submittedName>
        <fullName evidence="8">Lysine transporter LysE</fullName>
    </submittedName>
</protein>
<keyword evidence="4" id="KW-0029">Amino-acid transport</keyword>
<keyword evidence="4" id="KW-0813">Transport</keyword>
<dbReference type="InterPro" id="IPR001123">
    <property type="entry name" value="LeuE-type"/>
</dbReference>
<dbReference type="PANTHER" id="PTHR30086">
    <property type="entry name" value="ARGININE EXPORTER PROTEIN ARGO"/>
    <property type="match status" value="1"/>
</dbReference>
<dbReference type="EMBL" id="PDET01000002">
    <property type="protein sequence ID" value="PRD17013.1"/>
    <property type="molecule type" value="Genomic_DNA"/>
</dbReference>
<keyword evidence="2" id="KW-1003">Cell membrane</keyword>
<comment type="subcellular location">
    <subcellularLocation>
        <location evidence="1">Cell membrane</location>
        <topology evidence="1">Multi-pass membrane protein</topology>
    </subcellularLocation>
</comment>
<name>A0A2S9IGU8_9GAMM</name>
<keyword evidence="5 7" id="KW-1133">Transmembrane helix</keyword>
<dbReference type="OrthoDB" id="9814990at2"/>
<accession>A0A2S9IGU8</accession>
<evidence type="ECO:0000313" key="8">
    <source>
        <dbReference type="EMBL" id="PRD17013.1"/>
    </source>
</evidence>
<evidence type="ECO:0000256" key="2">
    <source>
        <dbReference type="ARBA" id="ARBA00022475"/>
    </source>
</evidence>
<evidence type="ECO:0000256" key="1">
    <source>
        <dbReference type="ARBA" id="ARBA00004651"/>
    </source>
</evidence>
<feature type="transmembrane region" description="Helical" evidence="7">
    <location>
        <begin position="143"/>
        <end position="165"/>
    </location>
</feature>
<keyword evidence="3 7" id="KW-0812">Transmembrane</keyword>
<keyword evidence="6 7" id="KW-0472">Membrane</keyword>
<keyword evidence="9" id="KW-1185">Reference proteome</keyword>
<gene>
    <name evidence="8" type="ORF">CQW29_04990</name>
</gene>
<evidence type="ECO:0000256" key="4">
    <source>
        <dbReference type="ARBA" id="ARBA00022970"/>
    </source>
</evidence>
<evidence type="ECO:0000313" key="9">
    <source>
        <dbReference type="Proteomes" id="UP000239181"/>
    </source>
</evidence>
<feature type="transmembrane region" description="Helical" evidence="7">
    <location>
        <begin position="109"/>
        <end position="131"/>
    </location>
</feature>
<comment type="caution">
    <text evidence="8">The sequence shown here is derived from an EMBL/GenBank/DDBJ whole genome shotgun (WGS) entry which is preliminary data.</text>
</comment>
<feature type="transmembrane region" description="Helical" evidence="7">
    <location>
        <begin position="70"/>
        <end position="89"/>
    </location>
</feature>
<feature type="transmembrane region" description="Helical" evidence="7">
    <location>
        <begin position="37"/>
        <end position="63"/>
    </location>
</feature>
<dbReference type="Pfam" id="PF01810">
    <property type="entry name" value="LysE"/>
    <property type="match status" value="1"/>
</dbReference>
<dbReference type="AlphaFoldDB" id="A0A2S9IGU8"/>
<feature type="transmembrane region" description="Helical" evidence="7">
    <location>
        <begin position="185"/>
        <end position="204"/>
    </location>
</feature>
<dbReference type="GO" id="GO:0015171">
    <property type="term" value="F:amino acid transmembrane transporter activity"/>
    <property type="evidence" value="ECO:0007669"/>
    <property type="project" value="TreeGrafter"/>
</dbReference>
<proteinExistence type="predicted"/>
<dbReference type="PANTHER" id="PTHR30086:SF20">
    <property type="entry name" value="ARGININE EXPORTER PROTEIN ARGO-RELATED"/>
    <property type="match status" value="1"/>
</dbReference>
<evidence type="ECO:0000256" key="5">
    <source>
        <dbReference type="ARBA" id="ARBA00022989"/>
    </source>
</evidence>
<dbReference type="Proteomes" id="UP000239181">
    <property type="component" value="Unassembled WGS sequence"/>
</dbReference>